<comment type="caution">
    <text evidence="3">The sequence shown here is derived from an EMBL/GenBank/DDBJ whole genome shotgun (WGS) entry which is preliminary data.</text>
</comment>
<keyword evidence="4" id="KW-1185">Reference proteome</keyword>
<evidence type="ECO:0000259" key="2">
    <source>
        <dbReference type="PROSITE" id="PS50181"/>
    </source>
</evidence>
<dbReference type="SMART" id="SM00256">
    <property type="entry name" value="FBOX"/>
    <property type="match status" value="1"/>
</dbReference>
<dbReference type="CDD" id="cd09917">
    <property type="entry name" value="F-box_SF"/>
    <property type="match status" value="1"/>
</dbReference>
<gene>
    <name evidence="3" type="ORF">J8A68_005701</name>
</gene>
<dbReference type="OrthoDB" id="2095648at2759"/>
<feature type="domain" description="F-box" evidence="2">
    <location>
        <begin position="40"/>
        <end position="86"/>
    </location>
</feature>
<proteinExistence type="predicted"/>
<dbReference type="PANTHER" id="PTHR14381:SF1">
    <property type="entry name" value="F-BOX_WD REPEAT-CONTAINING PROTEIN 4"/>
    <property type="match status" value="1"/>
</dbReference>
<sequence length="704" mass="80940">MITPSIPREEEPEPEQHEIRDVLGNTMGPSLPPSPVRQHHVNINDLPIELLIQIFSQLDPIYLNTIRLVCKKWDYAINDKETWTKSFNLKFNTPKIFPSLTNSINWMSEYFARLNILKNWKRGKSLHQFYRLINNEYRFNDMTISDFKSDRIMIFSKRHGNITSGNLMNGKNQSFIPGGTNLNILCSDMNYNYLVMGKLDGEIHLRDLNKSTSVSNRVSSLKFPERENGPIMSIVMNDTPDIFRNKVDVISGGYNGNVKCWTLNGNLVKSFEFGEIVYNIKSDFNKFILLNTENDIYVINYQTLEVIKRIPMGNITIENAEDPNTAHYYDALIYQKNFFDVDYASHSIIISHLSVIKVFNFETERERQLILPDDTIIMKSQMQTVRPSKIYNRNPSIIGKDGLLYANLLSDDSVIIWNIREDSKDIEPIVKIHPDLQHIKYSISIYEAINRRALPQVTTIALNGCIIAIGGYNGVTNIYDVFSGKFLREISMKFPKRFTHTYNELIPINFIKLNPNQIDTNGIIVCGDTIQYFQFGDLQEIKSSGSNKKAKLVNMGVLGKNESKRKIREGRAEYDSEEYTKSKTYGLLDKYNGTQFDDEDDELTMALAISESYHSSKDTSQVSVDHEENIVNGGSIEEEELDEELLLAIELSKQEAGLQTEEEEEEYSLYSAEPIESSSSQRELIDHEIDEDIRRALELSLIEK</sequence>
<organism evidence="3 4">
    <name type="scientific">[Candida] subhashii</name>
    <dbReference type="NCBI Taxonomy" id="561895"/>
    <lineage>
        <taxon>Eukaryota</taxon>
        <taxon>Fungi</taxon>
        <taxon>Dikarya</taxon>
        <taxon>Ascomycota</taxon>
        <taxon>Saccharomycotina</taxon>
        <taxon>Pichiomycetes</taxon>
        <taxon>Debaryomycetaceae</taxon>
        <taxon>Spathaspora</taxon>
    </lineage>
</organism>
<dbReference type="EMBL" id="JAGSYN010000274">
    <property type="protein sequence ID" value="KAG7660739.1"/>
    <property type="molecule type" value="Genomic_DNA"/>
</dbReference>
<dbReference type="RefSeq" id="XP_049260972.1">
    <property type="nucleotide sequence ID" value="XM_049409796.1"/>
</dbReference>
<feature type="region of interest" description="Disordered" evidence="1">
    <location>
        <begin position="656"/>
        <end position="684"/>
    </location>
</feature>
<dbReference type="AlphaFoldDB" id="A0A8J5UUW6"/>
<dbReference type="PROSITE" id="PS50181">
    <property type="entry name" value="FBOX"/>
    <property type="match status" value="1"/>
</dbReference>
<dbReference type="GO" id="GO:0019005">
    <property type="term" value="C:SCF ubiquitin ligase complex"/>
    <property type="evidence" value="ECO:0007669"/>
    <property type="project" value="TreeGrafter"/>
</dbReference>
<dbReference type="PANTHER" id="PTHR14381">
    <property type="entry name" value="DACTYLIN"/>
    <property type="match status" value="1"/>
</dbReference>
<dbReference type="Proteomes" id="UP000694255">
    <property type="component" value="Unassembled WGS sequence"/>
</dbReference>
<dbReference type="InterPro" id="IPR003903">
    <property type="entry name" value="UIM_dom"/>
</dbReference>
<dbReference type="GeneID" id="73472501"/>
<accession>A0A8J5UUW6</accession>
<dbReference type="InterPro" id="IPR052301">
    <property type="entry name" value="SCF_F-box/WD-repeat"/>
</dbReference>
<dbReference type="PROSITE" id="PS50330">
    <property type="entry name" value="UIM"/>
    <property type="match status" value="2"/>
</dbReference>
<reference evidence="3 4" key="1">
    <citation type="journal article" date="2021" name="DNA Res.">
        <title>Genome analysis of Candida subhashii reveals its hybrid nature and dual mitochondrial genome conformations.</title>
        <authorList>
            <person name="Mixao V."/>
            <person name="Hegedusova E."/>
            <person name="Saus E."/>
            <person name="Pryszcz L.P."/>
            <person name="Cillingova A."/>
            <person name="Nosek J."/>
            <person name="Gabaldon T."/>
        </authorList>
    </citation>
    <scope>NUCLEOTIDE SEQUENCE [LARGE SCALE GENOMIC DNA]</scope>
    <source>
        <strain evidence="3 4">CBS 10753</strain>
    </source>
</reference>
<evidence type="ECO:0000313" key="3">
    <source>
        <dbReference type="EMBL" id="KAG7660739.1"/>
    </source>
</evidence>
<dbReference type="InterPro" id="IPR001810">
    <property type="entry name" value="F-box_dom"/>
</dbReference>
<evidence type="ECO:0000313" key="4">
    <source>
        <dbReference type="Proteomes" id="UP000694255"/>
    </source>
</evidence>
<dbReference type="Pfam" id="PF12937">
    <property type="entry name" value="F-box-like"/>
    <property type="match status" value="1"/>
</dbReference>
<evidence type="ECO:0000256" key="1">
    <source>
        <dbReference type="SAM" id="MobiDB-lite"/>
    </source>
</evidence>
<dbReference type="GO" id="GO:0031146">
    <property type="term" value="P:SCF-dependent proteasomal ubiquitin-dependent protein catabolic process"/>
    <property type="evidence" value="ECO:0007669"/>
    <property type="project" value="TreeGrafter"/>
</dbReference>
<dbReference type="SMART" id="SM00726">
    <property type="entry name" value="UIM"/>
    <property type="match status" value="2"/>
</dbReference>
<name>A0A8J5UUW6_9ASCO</name>
<protein>
    <recommendedName>
        <fullName evidence="2">F-box domain-containing protein</fullName>
    </recommendedName>
</protein>